<evidence type="ECO:0000256" key="1">
    <source>
        <dbReference type="SAM" id="MobiDB-lite"/>
    </source>
</evidence>
<accession>A0ABR9S0Z1</accession>
<sequence length="124" mass="12927">MTSIDPSHQLAALLRKQVSAVRDGGAKAGPAGSPARAERAQSDAASVAAGRIQALSPNDPDRKKKALRIFLESVLLQELGAQLVHDPSFPNMVDAVQGQMQADSQMAAAADELSELLVAGATRK</sequence>
<evidence type="ECO:0000313" key="3">
    <source>
        <dbReference type="Proteomes" id="UP000806285"/>
    </source>
</evidence>
<dbReference type="RefSeq" id="WP_193675806.1">
    <property type="nucleotide sequence ID" value="NZ_JADDIV010000002.1"/>
</dbReference>
<feature type="region of interest" description="Disordered" evidence="1">
    <location>
        <begin position="22"/>
        <end position="60"/>
    </location>
</feature>
<reference evidence="2 3" key="1">
    <citation type="submission" date="2020-10" db="EMBL/GenBank/DDBJ databases">
        <title>Ramlibacter sp. HM2 16S ribosomal RNA gene Genome sequencing and assembly.</title>
        <authorList>
            <person name="Kang M."/>
        </authorList>
    </citation>
    <scope>NUCLEOTIDE SEQUENCE [LARGE SCALE GENOMIC DNA]</scope>
    <source>
        <strain evidence="2 3">HM2</strain>
    </source>
</reference>
<evidence type="ECO:0000313" key="2">
    <source>
        <dbReference type="EMBL" id="MBE7367180.1"/>
    </source>
</evidence>
<dbReference type="Proteomes" id="UP000806285">
    <property type="component" value="Unassembled WGS sequence"/>
</dbReference>
<protein>
    <submittedName>
        <fullName evidence="2">Uncharacterized protein</fullName>
    </submittedName>
</protein>
<keyword evidence="3" id="KW-1185">Reference proteome</keyword>
<name>A0ABR9S0Z1_9BURK</name>
<proteinExistence type="predicted"/>
<organism evidence="2 3">
    <name type="scientific">Ramlibacter pallidus</name>
    <dbReference type="NCBI Taxonomy" id="2780087"/>
    <lineage>
        <taxon>Bacteria</taxon>
        <taxon>Pseudomonadati</taxon>
        <taxon>Pseudomonadota</taxon>
        <taxon>Betaproteobacteria</taxon>
        <taxon>Burkholderiales</taxon>
        <taxon>Comamonadaceae</taxon>
        <taxon>Ramlibacter</taxon>
    </lineage>
</organism>
<comment type="caution">
    <text evidence="2">The sequence shown here is derived from an EMBL/GenBank/DDBJ whole genome shotgun (WGS) entry which is preliminary data.</text>
</comment>
<gene>
    <name evidence="2" type="ORF">IM787_06370</name>
</gene>
<dbReference type="EMBL" id="JADDIV010000002">
    <property type="protein sequence ID" value="MBE7367180.1"/>
    <property type="molecule type" value="Genomic_DNA"/>
</dbReference>